<dbReference type="OrthoDB" id="4225815at2759"/>
<dbReference type="AlphaFoldDB" id="A0A067SI09"/>
<protein>
    <recommendedName>
        <fullName evidence="6">Hydrophobin</fullName>
    </recommendedName>
</protein>
<gene>
    <name evidence="7" type="ORF">GALMADRAFT_144791</name>
</gene>
<dbReference type="Pfam" id="PF01185">
    <property type="entry name" value="Hydrophobin"/>
    <property type="match status" value="1"/>
</dbReference>
<evidence type="ECO:0000256" key="6">
    <source>
        <dbReference type="RuleBase" id="RU365009"/>
    </source>
</evidence>
<dbReference type="STRING" id="685588.A0A067SI09"/>
<evidence type="ECO:0000256" key="5">
    <source>
        <dbReference type="ARBA" id="ARBA00023157"/>
    </source>
</evidence>
<evidence type="ECO:0000256" key="4">
    <source>
        <dbReference type="ARBA" id="ARBA00022525"/>
    </source>
</evidence>
<reference evidence="8" key="1">
    <citation type="journal article" date="2014" name="Proc. Natl. Acad. Sci. U.S.A.">
        <title>Extensive sampling of basidiomycete genomes demonstrates inadequacy of the white-rot/brown-rot paradigm for wood decay fungi.</title>
        <authorList>
            <person name="Riley R."/>
            <person name="Salamov A.A."/>
            <person name="Brown D.W."/>
            <person name="Nagy L.G."/>
            <person name="Floudas D."/>
            <person name="Held B.W."/>
            <person name="Levasseur A."/>
            <person name="Lombard V."/>
            <person name="Morin E."/>
            <person name="Otillar R."/>
            <person name="Lindquist E.A."/>
            <person name="Sun H."/>
            <person name="LaButti K.M."/>
            <person name="Schmutz J."/>
            <person name="Jabbour D."/>
            <person name="Luo H."/>
            <person name="Baker S.E."/>
            <person name="Pisabarro A.G."/>
            <person name="Walton J.D."/>
            <person name="Blanchette R.A."/>
            <person name="Henrissat B."/>
            <person name="Martin F."/>
            <person name="Cullen D."/>
            <person name="Hibbett D.S."/>
            <person name="Grigoriev I.V."/>
        </authorList>
    </citation>
    <scope>NUCLEOTIDE SEQUENCE [LARGE SCALE GENOMIC DNA]</scope>
    <source>
        <strain evidence="8">CBS 339.88</strain>
    </source>
</reference>
<keyword evidence="8" id="KW-1185">Reference proteome</keyword>
<evidence type="ECO:0000256" key="1">
    <source>
        <dbReference type="ARBA" id="ARBA00004191"/>
    </source>
</evidence>
<keyword evidence="4 6" id="KW-0964">Secreted</keyword>
<proteinExistence type="inferred from homology"/>
<dbReference type="InterPro" id="IPR001338">
    <property type="entry name" value="Class_I_Hydrophobin"/>
</dbReference>
<dbReference type="GO" id="GO:0009277">
    <property type="term" value="C:fungal-type cell wall"/>
    <property type="evidence" value="ECO:0007669"/>
    <property type="project" value="InterPro"/>
</dbReference>
<keyword evidence="6" id="KW-0732">Signal</keyword>
<feature type="chain" id="PRO_5013987862" description="Hydrophobin" evidence="6">
    <location>
        <begin position="20"/>
        <end position="107"/>
    </location>
</feature>
<accession>A0A067SI09</accession>
<comment type="subcellular location">
    <subcellularLocation>
        <location evidence="1 6">Secreted</location>
        <location evidence="1 6">Cell wall</location>
    </subcellularLocation>
</comment>
<dbReference type="GO" id="GO:0005199">
    <property type="term" value="F:structural constituent of cell wall"/>
    <property type="evidence" value="ECO:0007669"/>
    <property type="project" value="InterPro"/>
</dbReference>
<dbReference type="CDD" id="cd23507">
    <property type="entry name" value="hydrophobin_I"/>
    <property type="match status" value="1"/>
</dbReference>
<organism evidence="7 8">
    <name type="scientific">Galerina marginata (strain CBS 339.88)</name>
    <dbReference type="NCBI Taxonomy" id="685588"/>
    <lineage>
        <taxon>Eukaryota</taxon>
        <taxon>Fungi</taxon>
        <taxon>Dikarya</taxon>
        <taxon>Basidiomycota</taxon>
        <taxon>Agaricomycotina</taxon>
        <taxon>Agaricomycetes</taxon>
        <taxon>Agaricomycetidae</taxon>
        <taxon>Agaricales</taxon>
        <taxon>Agaricineae</taxon>
        <taxon>Strophariaceae</taxon>
        <taxon>Galerina</taxon>
    </lineage>
</organism>
<dbReference type="HOGENOM" id="CLU_105134_2_0_1"/>
<comment type="similarity">
    <text evidence="2 6">Belongs to the fungal hydrophobin family.</text>
</comment>
<keyword evidence="3 6" id="KW-0134">Cell wall</keyword>
<sequence length="107" mass="10992">MSLRPLQLFILSFAAFSAAQNFLECRTGTFQCCSSVQPAGNSVFSTLFALVGIPPSTVSSTTPCGINCNSVLPVPGNTGCTRTLVCCLNANFGGLVAIGCKAPNIAL</sequence>
<name>A0A067SI09_GALM3</name>
<keyword evidence="5 6" id="KW-1015">Disulfide bond</keyword>
<evidence type="ECO:0000256" key="2">
    <source>
        <dbReference type="ARBA" id="ARBA00010446"/>
    </source>
</evidence>
<dbReference type="EMBL" id="KL142397">
    <property type="protein sequence ID" value="KDR70521.1"/>
    <property type="molecule type" value="Genomic_DNA"/>
</dbReference>
<evidence type="ECO:0000313" key="8">
    <source>
        <dbReference type="Proteomes" id="UP000027222"/>
    </source>
</evidence>
<evidence type="ECO:0000313" key="7">
    <source>
        <dbReference type="EMBL" id="KDR70521.1"/>
    </source>
</evidence>
<evidence type="ECO:0000256" key="3">
    <source>
        <dbReference type="ARBA" id="ARBA00022512"/>
    </source>
</evidence>
<dbReference type="SMART" id="SM00075">
    <property type="entry name" value="HYDRO"/>
    <property type="match status" value="1"/>
</dbReference>
<dbReference type="Proteomes" id="UP000027222">
    <property type="component" value="Unassembled WGS sequence"/>
</dbReference>
<feature type="signal peptide" evidence="6">
    <location>
        <begin position="1"/>
        <end position="19"/>
    </location>
</feature>